<organism evidence="1 2">
    <name type="scientific">Hymenobacter algoricola</name>
    <dbReference type="NCBI Taxonomy" id="486267"/>
    <lineage>
        <taxon>Bacteria</taxon>
        <taxon>Pseudomonadati</taxon>
        <taxon>Bacteroidota</taxon>
        <taxon>Cytophagia</taxon>
        <taxon>Cytophagales</taxon>
        <taxon>Hymenobacteraceae</taxon>
        <taxon>Hymenobacter</taxon>
    </lineage>
</organism>
<dbReference type="EMBL" id="BAABDH010000112">
    <property type="protein sequence ID" value="GAA3953768.1"/>
    <property type="molecule type" value="Genomic_DNA"/>
</dbReference>
<protein>
    <submittedName>
        <fullName evidence="1">Uncharacterized protein</fullName>
    </submittedName>
</protein>
<reference evidence="2" key="1">
    <citation type="journal article" date="2019" name="Int. J. Syst. Evol. Microbiol.">
        <title>The Global Catalogue of Microorganisms (GCM) 10K type strain sequencing project: providing services to taxonomists for standard genome sequencing and annotation.</title>
        <authorList>
            <consortium name="The Broad Institute Genomics Platform"/>
            <consortium name="The Broad Institute Genome Sequencing Center for Infectious Disease"/>
            <person name="Wu L."/>
            <person name="Ma J."/>
        </authorList>
    </citation>
    <scope>NUCLEOTIDE SEQUENCE [LARGE SCALE GENOMIC DNA]</scope>
    <source>
        <strain evidence="2">JCM 17214</strain>
    </source>
</reference>
<evidence type="ECO:0000313" key="2">
    <source>
        <dbReference type="Proteomes" id="UP001499909"/>
    </source>
</evidence>
<name>A0ABP7NTL9_9BACT</name>
<gene>
    <name evidence="1" type="ORF">GCM10022406_39330</name>
</gene>
<evidence type="ECO:0000313" key="1">
    <source>
        <dbReference type="EMBL" id="GAA3953768.1"/>
    </source>
</evidence>
<accession>A0ABP7NTL9</accession>
<sequence length="73" mass="8209">MLTIEPPQGIVCPAELPVASAVLDAACFEVHEPHNYNRLFQVLHQRHPQLGEELHYLMRPQQPVGAQSVMRVA</sequence>
<proteinExistence type="predicted"/>
<dbReference type="RefSeq" id="WP_345117663.1">
    <property type="nucleotide sequence ID" value="NZ_BAABDH010000112.1"/>
</dbReference>
<comment type="caution">
    <text evidence="1">The sequence shown here is derived from an EMBL/GenBank/DDBJ whole genome shotgun (WGS) entry which is preliminary data.</text>
</comment>
<keyword evidence="2" id="KW-1185">Reference proteome</keyword>
<dbReference type="Proteomes" id="UP001499909">
    <property type="component" value="Unassembled WGS sequence"/>
</dbReference>